<dbReference type="EMBL" id="BKCL01000002">
    <property type="protein sequence ID" value="GEQ97008.1"/>
    <property type="molecule type" value="Genomic_DNA"/>
</dbReference>
<proteinExistence type="predicted"/>
<sequence length="336" mass="35902">MMKSILFMAQMGALCTLGLIGVTSGASAQQNDPLSELPIDQRRANPAGLADPQPDTEVAPAGDSDTLVPLMLPPTRGISSAKAQEEANRYRACMRRMDTAPDRALEDALAWLTDGPSLPAEHCAAAALVALGRPDAAAERYGRLADDMRTGRGLTYDIVDADDPYSLLAGIYAQMGNALLLADKPEQAYTAFSNGLAQAPLENDPLTLELHVDRARTLGLLGEYEDAIKDLEQARMIGGWRADIALYLASAYRALGDLEPALDAAIRAVELDQQSPAARLERANIHMLTGDEKAARTDWQTIVTRWPDAAAAFAARANLAALDQMDPAPNNTAPTP</sequence>
<dbReference type="Gene3D" id="1.25.40.10">
    <property type="entry name" value="Tetratricopeptide repeat domain"/>
    <property type="match status" value="1"/>
</dbReference>
<gene>
    <name evidence="4" type="ORF">JCM17844_06450</name>
</gene>
<dbReference type="SMART" id="SM00028">
    <property type="entry name" value="TPR"/>
    <property type="match status" value="4"/>
</dbReference>
<keyword evidence="3" id="KW-0732">Signal</keyword>
<accession>A0A5A7MQ08</accession>
<feature type="signal peptide" evidence="3">
    <location>
        <begin position="1"/>
        <end position="28"/>
    </location>
</feature>
<evidence type="ECO:0000256" key="3">
    <source>
        <dbReference type="SAM" id="SignalP"/>
    </source>
</evidence>
<feature type="region of interest" description="Disordered" evidence="2">
    <location>
        <begin position="44"/>
        <end position="63"/>
    </location>
</feature>
<evidence type="ECO:0000313" key="5">
    <source>
        <dbReference type="Proteomes" id="UP000322084"/>
    </source>
</evidence>
<dbReference type="InterPro" id="IPR019734">
    <property type="entry name" value="TPR_rpt"/>
</dbReference>
<evidence type="ECO:0000313" key="4">
    <source>
        <dbReference type="EMBL" id="GEQ97008.1"/>
    </source>
</evidence>
<comment type="caution">
    <text evidence="4">The sequence shown here is derived from an EMBL/GenBank/DDBJ whole genome shotgun (WGS) entry which is preliminary data.</text>
</comment>
<feature type="chain" id="PRO_5023038824" evidence="3">
    <location>
        <begin position="29"/>
        <end position="336"/>
    </location>
</feature>
<dbReference type="AlphaFoldDB" id="A0A5A7MQ08"/>
<dbReference type="Proteomes" id="UP000322084">
    <property type="component" value="Unassembled WGS sequence"/>
</dbReference>
<name>A0A5A7MQ08_9PROT</name>
<evidence type="ECO:0000256" key="2">
    <source>
        <dbReference type="SAM" id="MobiDB-lite"/>
    </source>
</evidence>
<organism evidence="4 5">
    <name type="scientific">Iodidimonas gelatinilytica</name>
    <dbReference type="NCBI Taxonomy" id="1236966"/>
    <lineage>
        <taxon>Bacteria</taxon>
        <taxon>Pseudomonadati</taxon>
        <taxon>Pseudomonadota</taxon>
        <taxon>Alphaproteobacteria</taxon>
        <taxon>Iodidimonadales</taxon>
        <taxon>Iodidimonadaceae</taxon>
        <taxon>Iodidimonas</taxon>
    </lineage>
</organism>
<reference evidence="4 5" key="1">
    <citation type="submission" date="2019-09" db="EMBL/GenBank/DDBJ databases">
        <title>NBRP : Genome information of microbial organism related human and environment.</title>
        <authorList>
            <person name="Hattori M."/>
            <person name="Oshima K."/>
            <person name="Inaba H."/>
            <person name="Suda W."/>
            <person name="Sakamoto M."/>
            <person name="Iino T."/>
            <person name="Kitahara M."/>
            <person name="Oshida Y."/>
            <person name="Iida T."/>
            <person name="Kudo T."/>
            <person name="Itoh T."/>
            <person name="Ohkuma M."/>
        </authorList>
    </citation>
    <scope>NUCLEOTIDE SEQUENCE [LARGE SCALE GENOMIC DNA]</scope>
    <source>
        <strain evidence="4 5">Hi-2</strain>
    </source>
</reference>
<keyword evidence="1" id="KW-0802">TPR repeat</keyword>
<feature type="repeat" description="TPR" evidence="1">
    <location>
        <begin position="242"/>
        <end position="275"/>
    </location>
</feature>
<evidence type="ECO:0000256" key="1">
    <source>
        <dbReference type="PROSITE-ProRule" id="PRU00339"/>
    </source>
</evidence>
<dbReference type="InterPro" id="IPR011990">
    <property type="entry name" value="TPR-like_helical_dom_sf"/>
</dbReference>
<protein>
    <submittedName>
        <fullName evidence="4">Uncharacterized protein</fullName>
    </submittedName>
</protein>
<dbReference type="SUPFAM" id="SSF48452">
    <property type="entry name" value="TPR-like"/>
    <property type="match status" value="1"/>
</dbReference>
<dbReference type="PROSITE" id="PS50005">
    <property type="entry name" value="TPR"/>
    <property type="match status" value="1"/>
</dbReference>